<proteinExistence type="predicted"/>
<keyword evidence="2" id="KW-1185">Reference proteome</keyword>
<dbReference type="RefSeq" id="WP_281482309.1">
    <property type="nucleotide sequence ID" value="NZ_CP124543.1"/>
</dbReference>
<dbReference type="KEGG" id="hbq:QI031_25075"/>
<evidence type="ECO:0000313" key="2">
    <source>
        <dbReference type="Proteomes" id="UP001223520"/>
    </source>
</evidence>
<dbReference type="EMBL" id="CP124543">
    <property type="protein sequence ID" value="WGV25002.1"/>
    <property type="molecule type" value="Genomic_DNA"/>
</dbReference>
<reference evidence="1 2" key="1">
    <citation type="journal article" date="2023" name="Limnol Oceanogr Lett">
        <title>Environmental adaptations by the intertidal Antarctic cyanobacterium Halotia branconii CENA392 as revealed using long-read genome sequencing.</title>
        <authorList>
            <person name="Dextro R.B."/>
            <person name="Delbaje E."/>
            <person name="Freitas P.N.N."/>
            <person name="Geraldes V."/>
            <person name="Pinto E."/>
            <person name="Long P.F."/>
            <person name="Fiore M.F."/>
        </authorList>
    </citation>
    <scope>NUCLEOTIDE SEQUENCE [LARGE SCALE GENOMIC DNA]</scope>
    <source>
        <strain evidence="1 2">CENA392</strain>
    </source>
</reference>
<name>A0AAJ6P8U5_9CYAN</name>
<protein>
    <submittedName>
        <fullName evidence="1">Uncharacterized protein</fullName>
    </submittedName>
</protein>
<sequence>MSVHLAKVEQYRNAPSDGAYPCSPMKGWSFPPLSIKIPSKLFERSLGMINIINEATIEL</sequence>
<gene>
    <name evidence="1" type="ORF">QI031_25075</name>
</gene>
<dbReference type="Proteomes" id="UP001223520">
    <property type="component" value="Chromosome"/>
</dbReference>
<organism evidence="1 2">
    <name type="scientific">Halotia branconii CENA392</name>
    <dbReference type="NCBI Taxonomy" id="1539056"/>
    <lineage>
        <taxon>Bacteria</taxon>
        <taxon>Bacillati</taxon>
        <taxon>Cyanobacteriota</taxon>
        <taxon>Cyanophyceae</taxon>
        <taxon>Nostocales</taxon>
        <taxon>Nodulariaceae</taxon>
        <taxon>Halotia</taxon>
    </lineage>
</organism>
<evidence type="ECO:0000313" key="1">
    <source>
        <dbReference type="EMBL" id="WGV25002.1"/>
    </source>
</evidence>
<accession>A0AAJ6P8U5</accession>
<dbReference type="AlphaFoldDB" id="A0AAJ6P8U5"/>